<protein>
    <submittedName>
        <fullName evidence="1">Uncharacterized protein</fullName>
    </submittedName>
</protein>
<proteinExistence type="predicted"/>
<dbReference type="EMBL" id="SJPY01000001">
    <property type="protein sequence ID" value="TWU45227.1"/>
    <property type="molecule type" value="Genomic_DNA"/>
</dbReference>
<dbReference type="Proteomes" id="UP000315471">
    <property type="component" value="Unassembled WGS sequence"/>
</dbReference>
<comment type="caution">
    <text evidence="1">The sequence shown here is derived from an EMBL/GenBank/DDBJ whole genome shotgun (WGS) entry which is preliminary data.</text>
</comment>
<organism evidence="1 2">
    <name type="scientific">Novipirellula aureliae</name>
    <dbReference type="NCBI Taxonomy" id="2527966"/>
    <lineage>
        <taxon>Bacteria</taxon>
        <taxon>Pseudomonadati</taxon>
        <taxon>Planctomycetota</taxon>
        <taxon>Planctomycetia</taxon>
        <taxon>Pirellulales</taxon>
        <taxon>Pirellulaceae</taxon>
        <taxon>Novipirellula</taxon>
    </lineage>
</organism>
<accession>A0A5C6EBB7</accession>
<dbReference type="RefSeq" id="WP_146597969.1">
    <property type="nucleotide sequence ID" value="NZ_SJPY01000001.1"/>
</dbReference>
<sequence length="97" mass="10903">MVCAKGERLCLIRQCDSLSQAEKSAEFIMLIYEKILAGAKQFRGKPTFSSGIHHDAPAISVLFHFIFFKTTMLAKTVTHFLCVFAHFAGRCDDKPHP</sequence>
<dbReference type="AlphaFoldDB" id="A0A5C6EBB7"/>
<reference evidence="1 2" key="1">
    <citation type="submission" date="2019-02" db="EMBL/GenBank/DDBJ databases">
        <title>Deep-cultivation of Planctomycetes and their phenomic and genomic characterization uncovers novel biology.</title>
        <authorList>
            <person name="Wiegand S."/>
            <person name="Jogler M."/>
            <person name="Boedeker C."/>
            <person name="Pinto D."/>
            <person name="Vollmers J."/>
            <person name="Rivas-Marin E."/>
            <person name="Kohn T."/>
            <person name="Peeters S.H."/>
            <person name="Heuer A."/>
            <person name="Rast P."/>
            <person name="Oberbeckmann S."/>
            <person name="Bunk B."/>
            <person name="Jeske O."/>
            <person name="Meyerdierks A."/>
            <person name="Storesund J.E."/>
            <person name="Kallscheuer N."/>
            <person name="Luecker S."/>
            <person name="Lage O.M."/>
            <person name="Pohl T."/>
            <person name="Merkel B.J."/>
            <person name="Hornburger P."/>
            <person name="Mueller R.-W."/>
            <person name="Bruemmer F."/>
            <person name="Labrenz M."/>
            <person name="Spormann A.M."/>
            <person name="Op Den Camp H."/>
            <person name="Overmann J."/>
            <person name="Amann R."/>
            <person name="Jetten M.S.M."/>
            <person name="Mascher T."/>
            <person name="Medema M.H."/>
            <person name="Devos D.P."/>
            <person name="Kaster A.-K."/>
            <person name="Ovreas L."/>
            <person name="Rohde M."/>
            <person name="Galperin M.Y."/>
            <person name="Jogler C."/>
        </authorList>
    </citation>
    <scope>NUCLEOTIDE SEQUENCE [LARGE SCALE GENOMIC DNA]</scope>
    <source>
        <strain evidence="1 2">Q31b</strain>
    </source>
</reference>
<evidence type="ECO:0000313" key="2">
    <source>
        <dbReference type="Proteomes" id="UP000315471"/>
    </source>
</evidence>
<keyword evidence="2" id="KW-1185">Reference proteome</keyword>
<gene>
    <name evidence="1" type="ORF">Q31b_03980</name>
</gene>
<evidence type="ECO:0000313" key="1">
    <source>
        <dbReference type="EMBL" id="TWU45227.1"/>
    </source>
</evidence>
<name>A0A5C6EBB7_9BACT</name>